<gene>
    <name evidence="1" type="ORF">BPA01_49590</name>
</gene>
<evidence type="ECO:0000313" key="1">
    <source>
        <dbReference type="EMBL" id="GEB35379.1"/>
    </source>
</evidence>
<dbReference type="Proteomes" id="UP000316882">
    <property type="component" value="Unassembled WGS sequence"/>
</dbReference>
<dbReference type="CDD" id="cd02440">
    <property type="entry name" value="AdoMet_MTases"/>
    <property type="match status" value="1"/>
</dbReference>
<dbReference type="SUPFAM" id="SSF53335">
    <property type="entry name" value="S-adenosyl-L-methionine-dependent methyltransferases"/>
    <property type="match status" value="1"/>
</dbReference>
<dbReference type="Pfam" id="PF13489">
    <property type="entry name" value="Methyltransf_23"/>
    <property type="match status" value="1"/>
</dbReference>
<dbReference type="InterPro" id="IPR029063">
    <property type="entry name" value="SAM-dependent_MTases_sf"/>
</dbReference>
<evidence type="ECO:0008006" key="3">
    <source>
        <dbReference type="Google" id="ProtNLM"/>
    </source>
</evidence>
<reference evidence="1 2" key="1">
    <citation type="submission" date="2019-06" db="EMBL/GenBank/DDBJ databases">
        <title>Whole genome shotgun sequence of Brevibacillus parabrevis NBRC 12334.</title>
        <authorList>
            <person name="Hosoyama A."/>
            <person name="Uohara A."/>
            <person name="Ohji S."/>
            <person name="Ichikawa N."/>
        </authorList>
    </citation>
    <scope>NUCLEOTIDE SEQUENCE [LARGE SCALE GENOMIC DNA]</scope>
    <source>
        <strain evidence="1 2">NBRC 12334</strain>
    </source>
</reference>
<dbReference type="EMBL" id="BJMH01000039">
    <property type="protein sequence ID" value="GEB35379.1"/>
    <property type="molecule type" value="Genomic_DNA"/>
</dbReference>
<sequence>MKQMIYTTKNTSADFNWTEYFTTLNSGETPGVDANLYFQNVRELLRENAHLLGLVLGDVLRKLLRDVPVKPEPRVLELGAGTGFLTRLLLTMYQGSGVLVDNCQTSFDAYNQVAHNHADRITYLLEDLFTLKLTETFDLVCSFGLIEHFKEKAEILSIHKQFCKEDGYLILIVPMDSFLTRAYYEVHPEINLGYRELLTKKIALEQLRASGLQPIRAEVSQGYVYDFLTILCK</sequence>
<keyword evidence="2" id="KW-1185">Reference proteome</keyword>
<organism evidence="1 2">
    <name type="scientific">Brevibacillus parabrevis</name>
    <dbReference type="NCBI Taxonomy" id="54914"/>
    <lineage>
        <taxon>Bacteria</taxon>
        <taxon>Bacillati</taxon>
        <taxon>Bacillota</taxon>
        <taxon>Bacilli</taxon>
        <taxon>Bacillales</taxon>
        <taxon>Paenibacillaceae</taxon>
        <taxon>Brevibacillus</taxon>
    </lineage>
</organism>
<dbReference type="Gene3D" id="3.40.50.150">
    <property type="entry name" value="Vaccinia Virus protein VP39"/>
    <property type="match status" value="1"/>
</dbReference>
<accession>A0A4Y3PVS0</accession>
<comment type="caution">
    <text evidence="1">The sequence shown here is derived from an EMBL/GenBank/DDBJ whole genome shotgun (WGS) entry which is preliminary data.</text>
</comment>
<protein>
    <recommendedName>
        <fullName evidence="3">Methyltransferase type 11 domain-containing protein</fullName>
    </recommendedName>
</protein>
<name>A0A4Y3PVS0_BREPA</name>
<dbReference type="STRING" id="54914.AV540_11570"/>
<dbReference type="AlphaFoldDB" id="A0A4Y3PVS0"/>
<evidence type="ECO:0000313" key="2">
    <source>
        <dbReference type="Proteomes" id="UP000316882"/>
    </source>
</evidence>
<proteinExistence type="predicted"/>